<dbReference type="SUPFAM" id="SSF56112">
    <property type="entry name" value="Protein kinase-like (PK-like)"/>
    <property type="match status" value="1"/>
</dbReference>
<organism evidence="6 7">
    <name type="scientific">Tricholomella constricta</name>
    <dbReference type="NCBI Taxonomy" id="117010"/>
    <lineage>
        <taxon>Eukaryota</taxon>
        <taxon>Fungi</taxon>
        <taxon>Dikarya</taxon>
        <taxon>Basidiomycota</taxon>
        <taxon>Agaricomycotina</taxon>
        <taxon>Agaricomycetes</taxon>
        <taxon>Agaricomycetidae</taxon>
        <taxon>Agaricales</taxon>
        <taxon>Tricholomatineae</taxon>
        <taxon>Lyophyllaceae</taxon>
        <taxon>Tricholomella</taxon>
    </lineage>
</organism>
<evidence type="ECO:0000256" key="2">
    <source>
        <dbReference type="ARBA" id="ARBA00022679"/>
    </source>
</evidence>
<dbReference type="InterPro" id="IPR011009">
    <property type="entry name" value="Kinase-like_dom_sf"/>
</dbReference>
<dbReference type="SUPFAM" id="SSF49503">
    <property type="entry name" value="Cupredoxins"/>
    <property type="match status" value="1"/>
</dbReference>
<dbReference type="Proteomes" id="UP000565441">
    <property type="component" value="Unassembled WGS sequence"/>
</dbReference>
<evidence type="ECO:0000313" key="7">
    <source>
        <dbReference type="Proteomes" id="UP000565441"/>
    </source>
</evidence>
<dbReference type="GO" id="GO:0016491">
    <property type="term" value="F:oxidoreductase activity"/>
    <property type="evidence" value="ECO:0007669"/>
    <property type="project" value="UniProtKB-ARBA"/>
</dbReference>
<dbReference type="Pfam" id="PF00394">
    <property type="entry name" value="Cu-oxidase"/>
    <property type="match status" value="1"/>
</dbReference>
<keyword evidence="2" id="KW-0808">Transferase</keyword>
<evidence type="ECO:0000259" key="5">
    <source>
        <dbReference type="PROSITE" id="PS51158"/>
    </source>
</evidence>
<accession>A0A8H5HM93</accession>
<comment type="caution">
    <text evidence="6">The sequence shown here is derived from an EMBL/GenBank/DDBJ whole genome shotgun (WGS) entry which is preliminary data.</text>
</comment>
<dbReference type="GO" id="GO:0005524">
    <property type="term" value="F:ATP binding"/>
    <property type="evidence" value="ECO:0007669"/>
    <property type="project" value="InterPro"/>
</dbReference>
<evidence type="ECO:0000256" key="3">
    <source>
        <dbReference type="ARBA" id="ARBA00022777"/>
    </source>
</evidence>
<reference evidence="6 7" key="1">
    <citation type="journal article" date="2020" name="ISME J.">
        <title>Uncovering the hidden diversity of litter-decomposition mechanisms in mushroom-forming fungi.</title>
        <authorList>
            <person name="Floudas D."/>
            <person name="Bentzer J."/>
            <person name="Ahren D."/>
            <person name="Johansson T."/>
            <person name="Persson P."/>
            <person name="Tunlid A."/>
        </authorList>
    </citation>
    <scope>NUCLEOTIDE SEQUENCE [LARGE SCALE GENOMIC DNA]</scope>
    <source>
        <strain evidence="6 7">CBS 661.87</strain>
    </source>
</reference>
<feature type="domain" description="Alpha-type protein kinase" evidence="5">
    <location>
        <begin position="380"/>
        <end position="638"/>
    </location>
</feature>
<keyword evidence="7" id="KW-1185">Reference proteome</keyword>
<dbReference type="AlphaFoldDB" id="A0A8H5HM93"/>
<dbReference type="CDD" id="cd04515">
    <property type="entry name" value="Alpha_kinase"/>
    <property type="match status" value="1"/>
</dbReference>
<dbReference type="Pfam" id="PF02816">
    <property type="entry name" value="Alpha_kinase"/>
    <property type="match status" value="1"/>
</dbReference>
<evidence type="ECO:0000256" key="1">
    <source>
        <dbReference type="ARBA" id="ARBA00022527"/>
    </source>
</evidence>
<dbReference type="Gene3D" id="2.60.40.420">
    <property type="entry name" value="Cupredoxins - blue copper proteins"/>
    <property type="match status" value="1"/>
</dbReference>
<dbReference type="Gene3D" id="3.20.200.10">
    <property type="entry name" value="MHCK/EF2 kinase"/>
    <property type="match status" value="1"/>
</dbReference>
<proteinExistence type="predicted"/>
<keyword evidence="3" id="KW-0418">Kinase</keyword>
<dbReference type="InterPro" id="IPR008972">
    <property type="entry name" value="Cupredoxin"/>
</dbReference>
<dbReference type="OrthoDB" id="301415at2759"/>
<evidence type="ECO:0000313" key="6">
    <source>
        <dbReference type="EMBL" id="KAF5386056.1"/>
    </source>
</evidence>
<dbReference type="PROSITE" id="PS51158">
    <property type="entry name" value="ALPHA_KINASE"/>
    <property type="match status" value="1"/>
</dbReference>
<feature type="compositionally biased region" description="Basic and acidic residues" evidence="4">
    <location>
        <begin position="667"/>
        <end position="676"/>
    </location>
</feature>
<dbReference type="EMBL" id="JAACJP010000003">
    <property type="protein sequence ID" value="KAF5386056.1"/>
    <property type="molecule type" value="Genomic_DNA"/>
</dbReference>
<feature type="region of interest" description="Disordered" evidence="4">
    <location>
        <begin position="648"/>
        <end position="676"/>
    </location>
</feature>
<sequence>MACSAAFTFAIDKHNLKVIEADGEYTWPLIVDSLEMFAGQRYSVVVNATQAALWAENALADTKFTDLARLQWLFDPLCKKCMKRLSVTSDAELAAAEAIPQCIECGVVYRFMKRDFCGGCEPKDQGAQRVDVGQNILDRAIEHQERASEHRLNQSANSQNPALRTATQNKERLLALKKQSKADTVTIEMSLFIFPANGTKAKKTQLLPILKRFYGSDPTPSVFQYAKVELKKALLASPPSQHLNTSMLNFEEPTFGVALATKVHNINPDDDQFRGTVERMFNQLRNDAKLSDTDIKSKNIPLRVFVYEAHRDWSDDEDEPAAHATRSSMRSSRVASTARAPAKRKAACSISSTTQYTSSYRPRKVPAIVSNEDLEIRYDRYQFTPTTFTVDEFGNVDEHISIEEQAIKISRDWKHNVGDKPKGGYLAKGLMKYAFLGRMKGKMYAVFQCKPDNVTESQNLIDLTAELRLLALGQYFAESFAARAASKCVEIPSIRWNFRDAFLGTVTSGLLPQPTAGEQDSRSLTFKTFLAAPLLTTSGLYTERKFSGCDTAGDNVDSIGRAIDAFAHHILVDTDGGLLMTDLQGVIGPDKEVILFDPQAHSSGQNTGFWDGGRKRMQEWSEAHKCKTLCKQLGLKGAVVDLRDIPTDVTPQASTSRNPLRIGFPSPKKEDEHCSL</sequence>
<gene>
    <name evidence="6" type="ORF">D9615_002422</name>
</gene>
<feature type="compositionally biased region" description="Polar residues" evidence="4">
    <location>
        <begin position="325"/>
        <end position="335"/>
    </location>
</feature>
<keyword evidence="1" id="KW-0723">Serine/threonine-protein kinase</keyword>
<feature type="compositionally biased region" description="Polar residues" evidence="4">
    <location>
        <begin position="649"/>
        <end position="658"/>
    </location>
</feature>
<name>A0A8H5HM93_9AGAR</name>
<feature type="region of interest" description="Disordered" evidence="4">
    <location>
        <begin position="316"/>
        <end position="350"/>
    </location>
</feature>
<dbReference type="InterPro" id="IPR001117">
    <property type="entry name" value="Cu-oxidase_2nd"/>
</dbReference>
<dbReference type="InterPro" id="IPR004166">
    <property type="entry name" value="a-kinase_dom"/>
</dbReference>
<evidence type="ECO:0000256" key="4">
    <source>
        <dbReference type="SAM" id="MobiDB-lite"/>
    </source>
</evidence>
<dbReference type="GO" id="GO:0004674">
    <property type="term" value="F:protein serine/threonine kinase activity"/>
    <property type="evidence" value="ECO:0007669"/>
    <property type="project" value="UniProtKB-KW"/>
</dbReference>
<protein>
    <recommendedName>
        <fullName evidence="5">Alpha-type protein kinase domain-containing protein</fullName>
    </recommendedName>
</protein>